<evidence type="ECO:0000259" key="1">
    <source>
        <dbReference type="Pfam" id="PF05050"/>
    </source>
</evidence>
<comment type="caution">
    <text evidence="2">The sequence shown here is derived from an EMBL/GenBank/DDBJ whole genome shotgun (WGS) entry which is preliminary data.</text>
</comment>
<dbReference type="AlphaFoldDB" id="A0A6M0RY91"/>
<name>A0A6M0RY91_9CYAN</name>
<protein>
    <recommendedName>
        <fullName evidence="1">Methyltransferase FkbM domain-containing protein</fullName>
    </recommendedName>
</protein>
<dbReference type="SUPFAM" id="SSF53335">
    <property type="entry name" value="S-adenosyl-L-methionine-dependent methyltransferases"/>
    <property type="match status" value="1"/>
</dbReference>
<dbReference type="InterPro" id="IPR006342">
    <property type="entry name" value="FkbM_mtfrase"/>
</dbReference>
<gene>
    <name evidence="2" type="ORF">D0962_00020</name>
</gene>
<sequence>MCYLNLPDPSARSSVDVEVTTLQLILEKIGSVDVLKVDVEGSEHSILMPFGDLLKSSVKYLIVEAGGSPRGDGMTLLKFLRTYAAAN</sequence>
<dbReference type="Gene3D" id="3.40.50.150">
    <property type="entry name" value="Vaccinia Virus protein VP39"/>
    <property type="match status" value="1"/>
</dbReference>
<evidence type="ECO:0000313" key="3">
    <source>
        <dbReference type="Proteomes" id="UP000473574"/>
    </source>
</evidence>
<dbReference type="Proteomes" id="UP000473574">
    <property type="component" value="Unassembled WGS sequence"/>
</dbReference>
<accession>A0A6M0RY91</accession>
<feature type="domain" description="Methyltransferase FkbM" evidence="1">
    <location>
        <begin position="13"/>
        <end position="82"/>
    </location>
</feature>
<evidence type="ECO:0000313" key="2">
    <source>
        <dbReference type="EMBL" id="NEZ61179.1"/>
    </source>
</evidence>
<dbReference type="Pfam" id="PF05050">
    <property type="entry name" value="Methyltransf_21"/>
    <property type="match status" value="1"/>
</dbReference>
<organism evidence="2 3">
    <name type="scientific">Adonisia turfae CCMR0082</name>
    <dbReference type="NCBI Taxonomy" id="2304604"/>
    <lineage>
        <taxon>Bacteria</taxon>
        <taxon>Bacillati</taxon>
        <taxon>Cyanobacteriota</taxon>
        <taxon>Adonisia</taxon>
        <taxon>Adonisia turfae</taxon>
    </lineage>
</organism>
<proteinExistence type="predicted"/>
<reference evidence="2 3" key="1">
    <citation type="journal article" date="2020" name="Microb. Ecol.">
        <title>Ecogenomics of the Marine Benthic Filamentous Cyanobacterium Adonisia.</title>
        <authorList>
            <person name="Walter J.M."/>
            <person name="Coutinho F.H."/>
            <person name="Leomil L."/>
            <person name="Hargreaves P.I."/>
            <person name="Campeao M.E."/>
            <person name="Vieira V.V."/>
            <person name="Silva B.S."/>
            <person name="Fistarol G.O."/>
            <person name="Salomon P.S."/>
            <person name="Sawabe T."/>
            <person name="Mino S."/>
            <person name="Hosokawa M."/>
            <person name="Miyashita H."/>
            <person name="Maruyama F."/>
            <person name="van Verk M.C."/>
            <person name="Dutilh B.E."/>
            <person name="Thompson C.C."/>
            <person name="Thompson F.L."/>
        </authorList>
    </citation>
    <scope>NUCLEOTIDE SEQUENCE [LARGE SCALE GENOMIC DNA]</scope>
    <source>
        <strain evidence="2 3">CCMR0082</strain>
    </source>
</reference>
<dbReference type="EMBL" id="QZCE01000001">
    <property type="protein sequence ID" value="NEZ61179.1"/>
    <property type="molecule type" value="Genomic_DNA"/>
</dbReference>
<dbReference type="InterPro" id="IPR029063">
    <property type="entry name" value="SAM-dependent_MTases_sf"/>
</dbReference>